<dbReference type="Pfam" id="PF03645">
    <property type="entry name" value="Tctex-1"/>
    <property type="match status" value="1"/>
</dbReference>
<organism evidence="5 6">
    <name type="scientific">Candida albicans P78048</name>
    <dbReference type="NCBI Taxonomy" id="1094989"/>
    <lineage>
        <taxon>Eukaryota</taxon>
        <taxon>Fungi</taxon>
        <taxon>Dikarya</taxon>
        <taxon>Ascomycota</taxon>
        <taxon>Saccharomycotina</taxon>
        <taxon>Pichiomycetes</taxon>
        <taxon>Debaryomycetaceae</taxon>
        <taxon>Candida/Lodderomyces clade</taxon>
        <taxon>Candida</taxon>
    </lineage>
</organism>
<dbReference type="InterPro" id="IPR038586">
    <property type="entry name" value="Tctex-1-like_sf"/>
</dbReference>
<keyword evidence="4" id="KW-0966">Cell projection</keyword>
<sequence length="164" mass="18851">MKKKKNKETKKKGRGTKDGKYLFMDKNIHGKKNGREIPPLQPLVSFDVIACCPYHENMSIEVISNSQNTEAPFSQEFIINFIKENVDVPSKQLITKIAECLKEKSSMHKFFVQSTSLQNKDDLNDLQIQSDFAALWDTKKDGCLSIQYGMNNEILIITIYWISI</sequence>
<evidence type="ECO:0000313" key="5">
    <source>
        <dbReference type="EMBL" id="KGR14838.1"/>
    </source>
</evidence>
<dbReference type="Gene3D" id="3.30.1140.40">
    <property type="entry name" value="Tctex-1"/>
    <property type="match status" value="1"/>
</dbReference>
<evidence type="ECO:0000256" key="2">
    <source>
        <dbReference type="ARBA" id="ARBA00010778"/>
    </source>
</evidence>
<name>A0AB34PWC4_CANAX</name>
<dbReference type="CDD" id="cd21457">
    <property type="entry name" value="DLC-like_TDA2"/>
    <property type="match status" value="1"/>
</dbReference>
<dbReference type="InterPro" id="IPR005334">
    <property type="entry name" value="Tctex-1-like"/>
</dbReference>
<gene>
    <name evidence="5" type="ORF">MG3_01709</name>
</gene>
<dbReference type="Proteomes" id="UP000030161">
    <property type="component" value="Unassembled WGS sequence"/>
</dbReference>
<comment type="subcellular location">
    <subcellularLocation>
        <location evidence="1">Cell projection</location>
    </subcellularLocation>
</comment>
<dbReference type="EMBL" id="AJIX01000012">
    <property type="protein sequence ID" value="KGR14838.1"/>
    <property type="molecule type" value="Genomic_DNA"/>
</dbReference>
<comment type="caution">
    <text evidence="5">The sequence shown here is derived from an EMBL/GenBank/DDBJ whole genome shotgun (WGS) entry which is preliminary data.</text>
</comment>
<evidence type="ECO:0000256" key="4">
    <source>
        <dbReference type="ARBA" id="ARBA00023273"/>
    </source>
</evidence>
<accession>A0AB34PWC4</accession>
<evidence type="ECO:0000313" key="6">
    <source>
        <dbReference type="Proteomes" id="UP000030161"/>
    </source>
</evidence>
<protein>
    <recommendedName>
        <fullName evidence="3">Topoisomerase I damage affected protein 2</fullName>
    </recommendedName>
</protein>
<reference evidence="5 6" key="1">
    <citation type="submission" date="2013-12" db="EMBL/GenBank/DDBJ databases">
        <title>The Genome Sequence of Candida albicans P78048.</title>
        <authorList>
            <consortium name="The Broad Institute Genome Sequencing Platform"/>
            <consortium name="The Broad Institute Genome Sequencing Center for Infectious Disease"/>
            <person name="Cuomo C."/>
            <person name="Bennett R."/>
            <person name="Hirakawa M."/>
            <person name="Noverr M."/>
            <person name="Mitchell A."/>
            <person name="Young S.K."/>
            <person name="Zeng Q."/>
            <person name="Gargeya S."/>
            <person name="Fitzgerald M."/>
            <person name="Abouelleil A."/>
            <person name="Alvarado L."/>
            <person name="Berlin A.M."/>
            <person name="Chapman S.B."/>
            <person name="Dewar J."/>
            <person name="Goldberg J."/>
            <person name="Griggs A."/>
            <person name="Gujja S."/>
            <person name="Hansen M."/>
            <person name="Howarth C."/>
            <person name="Imamovic A."/>
            <person name="Larimer J."/>
            <person name="McCowan C."/>
            <person name="Murphy C."/>
            <person name="Pearson M."/>
            <person name="Priest M."/>
            <person name="Roberts A."/>
            <person name="Saif S."/>
            <person name="Shea T."/>
            <person name="Sykes S."/>
            <person name="Wortman J."/>
            <person name="Nusbaum C."/>
            <person name="Birren B."/>
        </authorList>
    </citation>
    <scope>NUCLEOTIDE SEQUENCE [LARGE SCALE GENOMIC DNA]</scope>
    <source>
        <strain evidence="5 6">P78048</strain>
    </source>
</reference>
<comment type="similarity">
    <text evidence="2">Belongs to the TDA2 family.</text>
</comment>
<dbReference type="AlphaFoldDB" id="A0AB34PWC4"/>
<evidence type="ECO:0000256" key="3">
    <source>
        <dbReference type="ARBA" id="ARBA00019193"/>
    </source>
</evidence>
<evidence type="ECO:0000256" key="1">
    <source>
        <dbReference type="ARBA" id="ARBA00004316"/>
    </source>
</evidence>
<dbReference type="GO" id="GO:0042995">
    <property type="term" value="C:cell projection"/>
    <property type="evidence" value="ECO:0007669"/>
    <property type="project" value="UniProtKB-SubCell"/>
</dbReference>
<proteinExistence type="inferred from homology"/>